<proteinExistence type="predicted"/>
<sequence length="174" mass="19362">MIGRKDISMPVTGKIDRKYMAHYIDSGSLCGGLTPKYERLGKDLEEYNVELNPDTETSKNILGESTFKHNGYEASSDADPFYADTTSDLFEKLQQIVDERLKDDNLKTSAVEVHLWKEATAGKYEAYKQDCHVVPTSYGGDTSGYQIPFTVNYVGGRVKGKFDITSGSFTADSE</sequence>
<name>A0A8S5V2V5_9CAUD</name>
<evidence type="ECO:0000313" key="1">
    <source>
        <dbReference type="EMBL" id="DAG01045.1"/>
    </source>
</evidence>
<protein>
    <submittedName>
        <fullName evidence="1">Uncharacterized protein</fullName>
    </submittedName>
</protein>
<dbReference type="EMBL" id="BK016185">
    <property type="protein sequence ID" value="DAG01045.1"/>
    <property type="molecule type" value="Genomic_DNA"/>
</dbReference>
<reference evidence="1" key="1">
    <citation type="journal article" date="2021" name="Proc. Natl. Acad. Sci. U.S.A.">
        <title>A Catalog of Tens of Thousands of Viruses from Human Metagenomes Reveals Hidden Associations with Chronic Diseases.</title>
        <authorList>
            <person name="Tisza M.J."/>
            <person name="Buck C.B."/>
        </authorList>
    </citation>
    <scope>NUCLEOTIDE SEQUENCE</scope>
    <source>
        <strain evidence="1">Ct0Bp21</strain>
    </source>
</reference>
<organism evidence="1">
    <name type="scientific">Siphoviridae sp. ct0Bp21</name>
    <dbReference type="NCBI Taxonomy" id="2825291"/>
    <lineage>
        <taxon>Viruses</taxon>
        <taxon>Duplodnaviria</taxon>
        <taxon>Heunggongvirae</taxon>
        <taxon>Uroviricota</taxon>
        <taxon>Caudoviricetes</taxon>
    </lineage>
</organism>
<accession>A0A8S5V2V5</accession>